<name>A0ABV2AG79_9EUKA</name>
<reference evidence="2 3" key="1">
    <citation type="journal article" date="2024" name="BMC Biol.">
        <title>Comparative genomics of Ascetosporea gives new insight into the evolutionary basis for animal parasitism in Rhizaria.</title>
        <authorList>
            <person name="Hiltunen Thoren M."/>
            <person name="Onut-Brannstrom I."/>
            <person name="Alfjorden A."/>
            <person name="Peckova H."/>
            <person name="Swords F."/>
            <person name="Hooper C."/>
            <person name="Holzer A.S."/>
            <person name="Bass D."/>
            <person name="Burki F."/>
        </authorList>
    </citation>
    <scope>NUCLEOTIDE SEQUENCE [LARGE SCALE GENOMIC DNA]</scope>
    <source>
        <strain evidence="2">20-A016</strain>
    </source>
</reference>
<dbReference type="InterPro" id="IPR006594">
    <property type="entry name" value="LisH"/>
</dbReference>
<protein>
    <recommendedName>
        <fullName evidence="4">LisH domain-containing protein</fullName>
    </recommendedName>
</protein>
<evidence type="ECO:0000256" key="1">
    <source>
        <dbReference type="SAM" id="MobiDB-lite"/>
    </source>
</evidence>
<gene>
    <name evidence="2" type="ORF">MHBO_000439</name>
</gene>
<evidence type="ECO:0000313" key="3">
    <source>
        <dbReference type="Proteomes" id="UP001439008"/>
    </source>
</evidence>
<feature type="region of interest" description="Disordered" evidence="1">
    <location>
        <begin position="113"/>
        <end position="143"/>
    </location>
</feature>
<dbReference type="PROSITE" id="PS50896">
    <property type="entry name" value="LISH"/>
    <property type="match status" value="1"/>
</dbReference>
<evidence type="ECO:0008006" key="4">
    <source>
        <dbReference type="Google" id="ProtNLM"/>
    </source>
</evidence>
<proteinExistence type="predicted"/>
<dbReference type="EMBL" id="JBDODL010000068">
    <property type="protein sequence ID" value="MES1918474.1"/>
    <property type="molecule type" value="Genomic_DNA"/>
</dbReference>
<sequence>MKQIPKKIGLPETCILVQNFLRTYGFRKSAEMFSEESLSHQNKVVYKKEKKVKDLIDIINHYLCINVQEDVKTEIKNLTQKLQFLLHNYSSFRYSHKDSANLENFAISNKNAENNEENSKKDLKIKKRRKTTSPKKRHLKQNAKDHIKSSLLDRMITNEDFAVGLADAINKTKFENTLDDENPIDFDNLSFSQDYYGKVFNAMTEDQRIQKTLGGIVNVTSKGKFC</sequence>
<organism evidence="2 3">
    <name type="scientific">Bonamia ostreae</name>
    <dbReference type="NCBI Taxonomy" id="126728"/>
    <lineage>
        <taxon>Eukaryota</taxon>
        <taxon>Sar</taxon>
        <taxon>Rhizaria</taxon>
        <taxon>Endomyxa</taxon>
        <taxon>Ascetosporea</taxon>
        <taxon>Haplosporida</taxon>
        <taxon>Bonamia</taxon>
    </lineage>
</organism>
<feature type="compositionally biased region" description="Basic residues" evidence="1">
    <location>
        <begin position="123"/>
        <end position="141"/>
    </location>
</feature>
<comment type="caution">
    <text evidence="2">The sequence shown here is derived from an EMBL/GenBank/DDBJ whole genome shotgun (WGS) entry which is preliminary data.</text>
</comment>
<accession>A0ABV2AG79</accession>
<keyword evidence="3" id="KW-1185">Reference proteome</keyword>
<dbReference type="Proteomes" id="UP001439008">
    <property type="component" value="Unassembled WGS sequence"/>
</dbReference>
<evidence type="ECO:0000313" key="2">
    <source>
        <dbReference type="EMBL" id="MES1918474.1"/>
    </source>
</evidence>